<organism evidence="1">
    <name type="scientific">Siphoviridae sp. ctVif31</name>
    <dbReference type="NCBI Taxonomy" id="2825532"/>
    <lineage>
        <taxon>Viruses</taxon>
        <taxon>Duplodnaviria</taxon>
        <taxon>Heunggongvirae</taxon>
        <taxon>Uroviricota</taxon>
        <taxon>Caudoviricetes</taxon>
    </lineage>
</organism>
<evidence type="ECO:0000313" key="1">
    <source>
        <dbReference type="EMBL" id="DAE13637.1"/>
    </source>
</evidence>
<dbReference type="EMBL" id="BK015567">
    <property type="protein sequence ID" value="DAE13637.1"/>
    <property type="molecule type" value="Genomic_DNA"/>
</dbReference>
<protein>
    <submittedName>
        <fullName evidence="1">Putative membrane protein</fullName>
    </submittedName>
</protein>
<sequence length="34" mass="4254">MYRNESLNCARCIAIYRKNESLSYRYICSRKYVW</sequence>
<name>A0A8S5Q4R4_9CAUD</name>
<accession>A0A8S5Q4R4</accession>
<reference evidence="1" key="1">
    <citation type="journal article" date="2021" name="Proc. Natl. Acad. Sci. U.S.A.">
        <title>A Catalog of Tens of Thousands of Viruses from Human Metagenomes Reveals Hidden Associations with Chronic Diseases.</title>
        <authorList>
            <person name="Tisza M.J."/>
            <person name="Buck C.B."/>
        </authorList>
    </citation>
    <scope>NUCLEOTIDE SEQUENCE</scope>
    <source>
        <strain evidence="1">CtVif31</strain>
    </source>
</reference>
<proteinExistence type="predicted"/>